<dbReference type="Pfam" id="PF00571">
    <property type="entry name" value="CBS"/>
    <property type="match status" value="1"/>
</dbReference>
<reference evidence="2" key="1">
    <citation type="journal article" date="2014" name="Int. J. Syst. Evol. Microbiol.">
        <title>Complete genome sequence of Corynebacterium casei LMG S-19264T (=DSM 44701T), isolated from a smear-ripened cheese.</title>
        <authorList>
            <consortium name="US DOE Joint Genome Institute (JGI-PGF)"/>
            <person name="Walter F."/>
            <person name="Albersmeier A."/>
            <person name="Kalinowski J."/>
            <person name="Ruckert C."/>
        </authorList>
    </citation>
    <scope>NUCLEOTIDE SEQUENCE</scope>
    <source>
        <strain evidence="2">CGMCC 1.12181</strain>
    </source>
</reference>
<evidence type="ECO:0000259" key="1">
    <source>
        <dbReference type="Pfam" id="PF00571"/>
    </source>
</evidence>
<organism evidence="2 3">
    <name type="scientific">Marinicella pacifica</name>
    <dbReference type="NCBI Taxonomy" id="1171543"/>
    <lineage>
        <taxon>Bacteria</taxon>
        <taxon>Pseudomonadati</taxon>
        <taxon>Pseudomonadota</taxon>
        <taxon>Gammaproteobacteria</taxon>
        <taxon>Lysobacterales</taxon>
        <taxon>Marinicellaceae</taxon>
        <taxon>Marinicella</taxon>
    </lineage>
</organism>
<name>A0A917FT52_9GAMM</name>
<dbReference type="Gene3D" id="3.10.580.10">
    <property type="entry name" value="CBS-domain"/>
    <property type="match status" value="1"/>
</dbReference>
<dbReference type="InterPro" id="IPR046342">
    <property type="entry name" value="CBS_dom_sf"/>
</dbReference>
<proteinExistence type="predicted"/>
<evidence type="ECO:0000313" key="3">
    <source>
        <dbReference type="Proteomes" id="UP000605253"/>
    </source>
</evidence>
<dbReference type="EMBL" id="BMEO01000010">
    <property type="protein sequence ID" value="GGF99569.1"/>
    <property type="molecule type" value="Genomic_DNA"/>
</dbReference>
<sequence length="193" mass="22016">MLMIVPLKLHDVTAVDKLTRPQQDQKITLQSPALSVLTDFKQYQPFHLNHKTTAKEARLIMENAHARLRFVVDDASGFLGVVTLDDLSEQKMIQKMAAGHREHEILVTDFMQDRNQLKAFDYTELCRAKIIDVIETLKSKRQKHCLVVDRDSHEIRGIISGSDIGRALDMPININRESTFIDIAQAILSSMDH</sequence>
<dbReference type="SUPFAM" id="SSF54631">
    <property type="entry name" value="CBS-domain pair"/>
    <property type="match status" value="1"/>
</dbReference>
<dbReference type="Proteomes" id="UP000605253">
    <property type="component" value="Unassembled WGS sequence"/>
</dbReference>
<keyword evidence="3" id="KW-1185">Reference proteome</keyword>
<evidence type="ECO:0000313" key="2">
    <source>
        <dbReference type="EMBL" id="GGF99569.1"/>
    </source>
</evidence>
<gene>
    <name evidence="2" type="ORF">GCM10011365_21060</name>
</gene>
<protein>
    <recommendedName>
        <fullName evidence="1">CBS domain-containing protein</fullName>
    </recommendedName>
</protein>
<comment type="caution">
    <text evidence="2">The sequence shown here is derived from an EMBL/GenBank/DDBJ whole genome shotgun (WGS) entry which is preliminary data.</text>
</comment>
<dbReference type="AlphaFoldDB" id="A0A917FT52"/>
<feature type="domain" description="CBS" evidence="1">
    <location>
        <begin position="44"/>
        <end position="88"/>
    </location>
</feature>
<reference evidence="2" key="2">
    <citation type="submission" date="2020-09" db="EMBL/GenBank/DDBJ databases">
        <authorList>
            <person name="Sun Q."/>
            <person name="Zhou Y."/>
        </authorList>
    </citation>
    <scope>NUCLEOTIDE SEQUENCE</scope>
    <source>
        <strain evidence="2">CGMCC 1.12181</strain>
    </source>
</reference>
<accession>A0A917FT52</accession>
<dbReference type="InterPro" id="IPR000644">
    <property type="entry name" value="CBS_dom"/>
</dbReference>